<sequence>KNVERYITNKTFLLFFLYKTKEYRYIKHKAAKKNKFYHLLFMLYLL</sequence>
<reference evidence="1 2" key="1">
    <citation type="submission" date="2013-08" db="EMBL/GenBank/DDBJ databases">
        <authorList>
            <person name="Weinstock G."/>
            <person name="Sodergren E."/>
            <person name="Wylie T."/>
            <person name="Fulton L."/>
            <person name="Fulton R."/>
            <person name="Fronick C."/>
            <person name="O'Laughlin M."/>
            <person name="Godfrey J."/>
            <person name="Miner T."/>
            <person name="Herter B."/>
            <person name="Appelbaum E."/>
            <person name="Cordes M."/>
            <person name="Lek S."/>
            <person name="Wollam A."/>
            <person name="Pepin K.H."/>
            <person name="Palsikar V.B."/>
            <person name="Mitreva M."/>
            <person name="Wilson R.K."/>
        </authorList>
    </citation>
    <scope>NUCLEOTIDE SEQUENCE [LARGE SCALE GENOMIC DNA]</scope>
    <source>
        <strain evidence="1 2">ATCC 15930</strain>
    </source>
</reference>
<dbReference type="HOGENOM" id="CLU_3177263_0_0_10"/>
<proteinExistence type="predicted"/>
<dbReference type="Proteomes" id="UP000027442">
    <property type="component" value="Unassembled WGS sequence"/>
</dbReference>
<name>A0A069QHR3_HOYLO</name>
<evidence type="ECO:0000313" key="1">
    <source>
        <dbReference type="EMBL" id="KDR52217.1"/>
    </source>
</evidence>
<gene>
    <name evidence="1" type="ORF">HMPREF1991_01707</name>
</gene>
<accession>A0A069QHR3</accession>
<evidence type="ECO:0000313" key="2">
    <source>
        <dbReference type="Proteomes" id="UP000027442"/>
    </source>
</evidence>
<dbReference type="PATRIC" id="fig|1122985.7.peg.1776"/>
<protein>
    <submittedName>
        <fullName evidence="1">Uncharacterized protein</fullName>
    </submittedName>
</protein>
<organism evidence="1 2">
    <name type="scientific">Hoylesella loescheii DSM 19665 = JCM 12249 = ATCC 15930</name>
    <dbReference type="NCBI Taxonomy" id="1122985"/>
    <lineage>
        <taxon>Bacteria</taxon>
        <taxon>Pseudomonadati</taxon>
        <taxon>Bacteroidota</taxon>
        <taxon>Bacteroidia</taxon>
        <taxon>Bacteroidales</taxon>
        <taxon>Prevotellaceae</taxon>
        <taxon>Hoylesella</taxon>
    </lineage>
</organism>
<keyword evidence="2" id="KW-1185">Reference proteome</keyword>
<comment type="caution">
    <text evidence="1">The sequence shown here is derived from an EMBL/GenBank/DDBJ whole genome shotgun (WGS) entry which is preliminary data.</text>
</comment>
<feature type="non-terminal residue" evidence="1">
    <location>
        <position position="1"/>
    </location>
</feature>
<dbReference type="AlphaFoldDB" id="A0A069QHR3"/>
<dbReference type="EMBL" id="JNGW01000072">
    <property type="protein sequence ID" value="KDR52217.1"/>
    <property type="molecule type" value="Genomic_DNA"/>
</dbReference>